<sequence>MYAPQPRLPAELTDMVIDQLHSSQRALAAAALVCQSWLPRSRVHLFRRVAVTGEFHALLRFLQCTPHVRGYVRHLVLQGRASEDKCAPRLQTTLPPHLLAELLSQLPRLRTLQLHGVAFHEHRPSRLPPYPLHTLDELTLMNVGSAWDTTDDVLSVLGLFSEIKFLHLNSIAQVVGAPPRHPPLAPAHIRVHALKFEDVPSDVYFELMRGTRSRGALRSIEAECADAEDAAALAALLHDAGAALEHLALDLTHEWHFSPGEQRAVQEALRAWHERGLLHVGF</sequence>
<reference evidence="1 2" key="1">
    <citation type="journal article" date="2014" name="PLoS Genet.">
        <title>Analysis of the Phlebiopsis gigantea genome, transcriptome and secretome provides insight into its pioneer colonization strategies of wood.</title>
        <authorList>
            <person name="Hori C."/>
            <person name="Ishida T."/>
            <person name="Igarashi K."/>
            <person name="Samejima M."/>
            <person name="Suzuki H."/>
            <person name="Master E."/>
            <person name="Ferreira P."/>
            <person name="Ruiz-Duenas F.J."/>
            <person name="Held B."/>
            <person name="Canessa P."/>
            <person name="Larrondo L.F."/>
            <person name="Schmoll M."/>
            <person name="Druzhinina I.S."/>
            <person name="Kubicek C.P."/>
            <person name="Gaskell J.A."/>
            <person name="Kersten P."/>
            <person name="St John F."/>
            <person name="Glasner J."/>
            <person name="Sabat G."/>
            <person name="Splinter BonDurant S."/>
            <person name="Syed K."/>
            <person name="Yadav J."/>
            <person name="Mgbeahuruike A.C."/>
            <person name="Kovalchuk A."/>
            <person name="Asiegbu F.O."/>
            <person name="Lackner G."/>
            <person name="Hoffmeister D."/>
            <person name="Rencoret J."/>
            <person name="Gutierrez A."/>
            <person name="Sun H."/>
            <person name="Lindquist E."/>
            <person name="Barry K."/>
            <person name="Riley R."/>
            <person name="Grigoriev I.V."/>
            <person name="Henrissat B."/>
            <person name="Kues U."/>
            <person name="Berka R.M."/>
            <person name="Martinez A.T."/>
            <person name="Covert S.F."/>
            <person name="Blanchette R.A."/>
            <person name="Cullen D."/>
        </authorList>
    </citation>
    <scope>NUCLEOTIDE SEQUENCE [LARGE SCALE GENOMIC DNA]</scope>
    <source>
        <strain evidence="1 2">11061_1 CR5-6</strain>
    </source>
</reference>
<gene>
    <name evidence="1" type="ORF">PHLGIDRAFT_36787</name>
</gene>
<dbReference type="STRING" id="745531.A0A0C3S3X9"/>
<proteinExistence type="predicted"/>
<name>A0A0C3S3X9_PHLG1</name>
<keyword evidence="2" id="KW-1185">Reference proteome</keyword>
<protein>
    <recommendedName>
        <fullName evidence="3">F-box domain-containing protein</fullName>
    </recommendedName>
</protein>
<dbReference type="AlphaFoldDB" id="A0A0C3S3X9"/>
<organism evidence="1 2">
    <name type="scientific">Phlebiopsis gigantea (strain 11061_1 CR5-6)</name>
    <name type="common">White-rot fungus</name>
    <name type="synonym">Peniophora gigantea</name>
    <dbReference type="NCBI Taxonomy" id="745531"/>
    <lineage>
        <taxon>Eukaryota</taxon>
        <taxon>Fungi</taxon>
        <taxon>Dikarya</taxon>
        <taxon>Basidiomycota</taxon>
        <taxon>Agaricomycotina</taxon>
        <taxon>Agaricomycetes</taxon>
        <taxon>Polyporales</taxon>
        <taxon>Phanerochaetaceae</taxon>
        <taxon>Phlebiopsis</taxon>
    </lineage>
</organism>
<accession>A0A0C3S3X9</accession>
<evidence type="ECO:0008006" key="3">
    <source>
        <dbReference type="Google" id="ProtNLM"/>
    </source>
</evidence>
<dbReference type="OrthoDB" id="2794892at2759"/>
<dbReference type="HOGENOM" id="CLU_1054163_0_0_1"/>
<evidence type="ECO:0000313" key="2">
    <source>
        <dbReference type="Proteomes" id="UP000053257"/>
    </source>
</evidence>
<dbReference type="Proteomes" id="UP000053257">
    <property type="component" value="Unassembled WGS sequence"/>
</dbReference>
<dbReference type="EMBL" id="KN840565">
    <property type="protein sequence ID" value="KIP04692.1"/>
    <property type="molecule type" value="Genomic_DNA"/>
</dbReference>
<evidence type="ECO:0000313" key="1">
    <source>
        <dbReference type="EMBL" id="KIP04692.1"/>
    </source>
</evidence>